<dbReference type="SUPFAM" id="SSF53448">
    <property type="entry name" value="Nucleotide-diphospho-sugar transferases"/>
    <property type="match status" value="1"/>
</dbReference>
<keyword evidence="3" id="KW-0328">Glycosyltransferase</keyword>
<accession>A0A1H4LMC7</accession>
<dbReference type="Proteomes" id="UP000182409">
    <property type="component" value="Unassembled WGS sequence"/>
</dbReference>
<keyword evidence="2" id="KW-1003">Cell membrane</keyword>
<evidence type="ECO:0000256" key="5">
    <source>
        <dbReference type="ARBA" id="ARBA00023136"/>
    </source>
</evidence>
<proteinExistence type="predicted"/>
<protein>
    <submittedName>
        <fullName evidence="7">Glycosyl transferase family 2</fullName>
    </submittedName>
</protein>
<evidence type="ECO:0000256" key="1">
    <source>
        <dbReference type="ARBA" id="ARBA00004236"/>
    </source>
</evidence>
<dbReference type="RefSeq" id="WP_074653257.1">
    <property type="nucleotide sequence ID" value="NZ_FNSD01000001.1"/>
</dbReference>
<dbReference type="GO" id="GO:0005886">
    <property type="term" value="C:plasma membrane"/>
    <property type="evidence" value="ECO:0007669"/>
    <property type="project" value="UniProtKB-SubCell"/>
</dbReference>
<dbReference type="AlphaFoldDB" id="A0A1H4LMC7"/>
<comment type="subcellular location">
    <subcellularLocation>
        <location evidence="1">Cell membrane</location>
    </subcellularLocation>
</comment>
<evidence type="ECO:0000256" key="3">
    <source>
        <dbReference type="ARBA" id="ARBA00022676"/>
    </source>
</evidence>
<dbReference type="PANTHER" id="PTHR43646">
    <property type="entry name" value="GLYCOSYLTRANSFERASE"/>
    <property type="match status" value="1"/>
</dbReference>
<reference evidence="7 8" key="1">
    <citation type="submission" date="2016-10" db="EMBL/GenBank/DDBJ databases">
        <authorList>
            <person name="de Groot N.N."/>
        </authorList>
    </citation>
    <scope>NUCLEOTIDE SEQUENCE [LARGE SCALE GENOMIC DNA]</scope>
    <source>
        <strain evidence="7 8">AB35.6</strain>
    </source>
</reference>
<dbReference type="Gene3D" id="3.90.550.10">
    <property type="entry name" value="Spore Coat Polysaccharide Biosynthesis Protein SpsA, Chain A"/>
    <property type="match status" value="1"/>
</dbReference>
<dbReference type="PANTHER" id="PTHR43646:SF2">
    <property type="entry name" value="GLYCOSYLTRANSFERASE 2-LIKE DOMAIN-CONTAINING PROTEIN"/>
    <property type="match status" value="1"/>
</dbReference>
<evidence type="ECO:0000256" key="2">
    <source>
        <dbReference type="ARBA" id="ARBA00022475"/>
    </source>
</evidence>
<evidence type="ECO:0000313" key="8">
    <source>
        <dbReference type="Proteomes" id="UP000182409"/>
    </source>
</evidence>
<evidence type="ECO:0000256" key="4">
    <source>
        <dbReference type="ARBA" id="ARBA00022679"/>
    </source>
</evidence>
<dbReference type="EMBL" id="FNSD01000001">
    <property type="protein sequence ID" value="SEB71811.1"/>
    <property type="molecule type" value="Genomic_DNA"/>
</dbReference>
<dbReference type="GO" id="GO:0016757">
    <property type="term" value="F:glycosyltransferase activity"/>
    <property type="evidence" value="ECO:0007669"/>
    <property type="project" value="UniProtKB-KW"/>
</dbReference>
<evidence type="ECO:0000313" key="7">
    <source>
        <dbReference type="EMBL" id="SEB71811.1"/>
    </source>
</evidence>
<keyword evidence="4 7" id="KW-0808">Transferase</keyword>
<dbReference type="Pfam" id="PF00535">
    <property type="entry name" value="Glycos_transf_2"/>
    <property type="match status" value="1"/>
</dbReference>
<sequence length="243" mass="25953">MTTAPWHMAVLIPARDEESLLPRCLQSVEAARAMLPAGVTSDVIVVSDGSTDATVDLARAMLHHSNGAVLNADAGKVGIARALAAELALQRYCGDLSRCWLANTDADCEVPQTWLLDHLRLAQRGYTAVAGIVDVDCFAEHHAHVETRFRLTYQINEDGSHPHVHGANLGVRADAYLLAGGWNALETAEDHDLWGRLRTAGTHLSDAALRVVTSGRRVGRAPLGFAGALAAHNDFVADSENAA</sequence>
<organism evidence="7 8">
    <name type="scientific">Terriglobus roseus</name>
    <dbReference type="NCBI Taxonomy" id="392734"/>
    <lineage>
        <taxon>Bacteria</taxon>
        <taxon>Pseudomonadati</taxon>
        <taxon>Acidobacteriota</taxon>
        <taxon>Terriglobia</taxon>
        <taxon>Terriglobales</taxon>
        <taxon>Acidobacteriaceae</taxon>
        <taxon>Terriglobus</taxon>
    </lineage>
</organism>
<dbReference type="InterPro" id="IPR029044">
    <property type="entry name" value="Nucleotide-diphossugar_trans"/>
</dbReference>
<dbReference type="OrthoDB" id="9777873at2"/>
<name>A0A1H4LMC7_9BACT</name>
<dbReference type="InterPro" id="IPR001173">
    <property type="entry name" value="Glyco_trans_2-like"/>
</dbReference>
<evidence type="ECO:0000259" key="6">
    <source>
        <dbReference type="Pfam" id="PF00535"/>
    </source>
</evidence>
<keyword evidence="5" id="KW-0472">Membrane</keyword>
<gene>
    <name evidence="7" type="ORF">SAMN05443244_1648</name>
</gene>
<feature type="domain" description="Glycosyltransferase 2-like" evidence="6">
    <location>
        <begin position="10"/>
        <end position="175"/>
    </location>
</feature>